<dbReference type="EMBL" id="QEEX01000001">
    <property type="protein sequence ID" value="PWB97826.1"/>
    <property type="molecule type" value="Genomic_DNA"/>
</dbReference>
<dbReference type="Gene3D" id="1.10.287.1700">
    <property type="match status" value="1"/>
</dbReference>
<dbReference type="AlphaFoldDB" id="A0A2U1T1T1"/>
<reference evidence="2" key="1">
    <citation type="submission" date="2018-04" db="EMBL/GenBank/DDBJ databases">
        <authorList>
            <person name="Liu S."/>
            <person name="Wang Z."/>
            <person name="Li J."/>
        </authorList>
    </citation>
    <scope>NUCLEOTIDE SEQUENCE [LARGE SCALE GENOMIC DNA]</scope>
    <source>
        <strain evidence="2">S1194</strain>
    </source>
</reference>
<keyword evidence="1" id="KW-0282">Flagellum</keyword>
<keyword evidence="1" id="KW-0969">Cilium</keyword>
<dbReference type="RefSeq" id="WP_108518524.1">
    <property type="nucleotide sequence ID" value="NZ_CP026951.1"/>
</dbReference>
<name>A0A2U1T1T1_9MICO</name>
<accession>A0A2U1T1T1</accession>
<keyword evidence="2" id="KW-1185">Reference proteome</keyword>
<dbReference type="InterPro" id="IPR053716">
    <property type="entry name" value="Flag_assembly_chemotaxis_eff"/>
</dbReference>
<evidence type="ECO:0000313" key="2">
    <source>
        <dbReference type="Proteomes" id="UP000244978"/>
    </source>
</evidence>
<protein>
    <submittedName>
        <fullName evidence="1">Flagellar export protein FliJ</fullName>
    </submittedName>
</protein>
<dbReference type="KEGG" id="salc:C2138_13215"/>
<gene>
    <name evidence="1" type="ORF">DF220_08265</name>
</gene>
<dbReference type="OrthoDB" id="5125557at2"/>
<comment type="caution">
    <text evidence="1">The sequence shown here is derived from an EMBL/GenBank/DDBJ whole genome shotgun (WGS) entry which is preliminary data.</text>
</comment>
<organism evidence="1 2">
    <name type="scientific">Homoserinimonas hongtaonis</name>
    <dbReference type="NCBI Taxonomy" id="2079791"/>
    <lineage>
        <taxon>Bacteria</taxon>
        <taxon>Bacillati</taxon>
        <taxon>Actinomycetota</taxon>
        <taxon>Actinomycetes</taxon>
        <taxon>Micrococcales</taxon>
        <taxon>Microbacteriaceae</taxon>
        <taxon>Homoserinimonas</taxon>
    </lineage>
</organism>
<evidence type="ECO:0000313" key="1">
    <source>
        <dbReference type="EMBL" id="PWB97826.1"/>
    </source>
</evidence>
<sequence>MSREFSLAGLLRLRHLQQELAAGELSSVRGRLDENSVSQERARIALGGIPTDVTSTATLYAMAAGRASMRSALSDLTSLESELRSQASAAGEEFSRARAAALSLEKLEIKHDQKVAAEDLVAEQALLDELASTTWHRDKHETEGTTP</sequence>
<dbReference type="Proteomes" id="UP000244978">
    <property type="component" value="Unassembled WGS sequence"/>
</dbReference>
<proteinExistence type="predicted"/>
<keyword evidence="1" id="KW-0966">Cell projection</keyword>